<evidence type="ECO:0000256" key="1">
    <source>
        <dbReference type="SAM" id="MobiDB-lite"/>
    </source>
</evidence>
<organism evidence="2 3">
    <name type="scientific">Microcella frigidaquae</name>
    <dbReference type="NCBI Taxonomy" id="424758"/>
    <lineage>
        <taxon>Bacteria</taxon>
        <taxon>Bacillati</taxon>
        <taxon>Actinomycetota</taxon>
        <taxon>Actinomycetes</taxon>
        <taxon>Micrococcales</taxon>
        <taxon>Microbacteriaceae</taxon>
        <taxon>Microcella</taxon>
    </lineage>
</organism>
<feature type="compositionally biased region" description="Low complexity" evidence="1">
    <location>
        <begin position="74"/>
        <end position="99"/>
    </location>
</feature>
<dbReference type="EMBL" id="JACHBS010000001">
    <property type="protein sequence ID" value="MBB5617988.1"/>
    <property type="molecule type" value="Genomic_DNA"/>
</dbReference>
<sequence>MTTNTHPAAVARSLTGAGTAIALIGMVTGFQISAAHAEQQAAAAAVVDAAPASVPARALAVRVLDAGLLPEPVAAPAAPSSTSSGSTSPRSGAGTAAPAPAAPARPAPAPAPAAPAPAPAPPADGTTAGSGG</sequence>
<dbReference type="AlphaFoldDB" id="A0A840XMZ4"/>
<evidence type="ECO:0000313" key="2">
    <source>
        <dbReference type="EMBL" id="MBB5617988.1"/>
    </source>
</evidence>
<keyword evidence="3" id="KW-1185">Reference proteome</keyword>
<name>A0A840XMZ4_9MICO</name>
<evidence type="ECO:0000313" key="3">
    <source>
        <dbReference type="Proteomes" id="UP000552883"/>
    </source>
</evidence>
<feature type="region of interest" description="Disordered" evidence="1">
    <location>
        <begin position="72"/>
        <end position="132"/>
    </location>
</feature>
<feature type="compositionally biased region" description="Pro residues" evidence="1">
    <location>
        <begin position="100"/>
        <end position="122"/>
    </location>
</feature>
<proteinExistence type="predicted"/>
<dbReference type="RefSeq" id="WP_153981307.1">
    <property type="nucleotide sequence ID" value="NZ_BAAANZ010000005.1"/>
</dbReference>
<dbReference type="OrthoDB" id="10019882at2"/>
<accession>A0A840XMZ4</accession>
<comment type="caution">
    <text evidence="2">The sequence shown here is derived from an EMBL/GenBank/DDBJ whole genome shotgun (WGS) entry which is preliminary data.</text>
</comment>
<gene>
    <name evidence="2" type="ORF">BJ959_001484</name>
</gene>
<dbReference type="Proteomes" id="UP000552883">
    <property type="component" value="Unassembled WGS sequence"/>
</dbReference>
<protein>
    <submittedName>
        <fullName evidence="2">Uncharacterized protein</fullName>
    </submittedName>
</protein>
<reference evidence="2 3" key="1">
    <citation type="submission" date="2020-08" db="EMBL/GenBank/DDBJ databases">
        <title>Sequencing the genomes of 1000 actinobacteria strains.</title>
        <authorList>
            <person name="Klenk H.-P."/>
        </authorList>
    </citation>
    <scope>NUCLEOTIDE SEQUENCE [LARGE SCALE GENOMIC DNA]</scope>
    <source>
        <strain evidence="2 3">DSM 23889</strain>
    </source>
</reference>